<evidence type="ECO:0000256" key="1">
    <source>
        <dbReference type="ARBA" id="ARBA00007469"/>
    </source>
</evidence>
<proteinExistence type="inferred from homology"/>
<dbReference type="PANTHER" id="PTHR11240">
    <property type="entry name" value="RIBONUCLEASE T2"/>
    <property type="match status" value="1"/>
</dbReference>
<dbReference type="SUPFAM" id="SSF55895">
    <property type="entry name" value="Ribonuclease Rh-like"/>
    <property type="match status" value="1"/>
</dbReference>
<evidence type="ECO:0000313" key="4">
    <source>
        <dbReference type="Proteomes" id="UP001472677"/>
    </source>
</evidence>
<dbReference type="Pfam" id="PF00445">
    <property type="entry name" value="Ribonuclease_T2"/>
    <property type="match status" value="1"/>
</dbReference>
<evidence type="ECO:0000313" key="3">
    <source>
        <dbReference type="EMBL" id="KAK8505739.1"/>
    </source>
</evidence>
<dbReference type="InterPro" id="IPR036430">
    <property type="entry name" value="RNase_T2-like_sf"/>
</dbReference>
<gene>
    <name evidence="3" type="ORF">V6N12_024722</name>
</gene>
<dbReference type="PANTHER" id="PTHR11240:SF22">
    <property type="entry name" value="RIBONUCLEASE T2"/>
    <property type="match status" value="1"/>
</dbReference>
<reference evidence="3 4" key="1">
    <citation type="journal article" date="2024" name="G3 (Bethesda)">
        <title>Genome assembly of Hibiscus sabdariffa L. provides insights into metabolisms of medicinal natural products.</title>
        <authorList>
            <person name="Kim T."/>
        </authorList>
    </citation>
    <scope>NUCLEOTIDE SEQUENCE [LARGE SCALE GENOMIC DNA]</scope>
    <source>
        <strain evidence="3">TK-2024</strain>
        <tissue evidence="3">Old leaves</tissue>
    </source>
</reference>
<dbReference type="InterPro" id="IPR001568">
    <property type="entry name" value="RNase_T2-like"/>
</dbReference>
<organism evidence="3 4">
    <name type="scientific">Hibiscus sabdariffa</name>
    <name type="common">roselle</name>
    <dbReference type="NCBI Taxonomy" id="183260"/>
    <lineage>
        <taxon>Eukaryota</taxon>
        <taxon>Viridiplantae</taxon>
        <taxon>Streptophyta</taxon>
        <taxon>Embryophyta</taxon>
        <taxon>Tracheophyta</taxon>
        <taxon>Spermatophyta</taxon>
        <taxon>Magnoliopsida</taxon>
        <taxon>eudicotyledons</taxon>
        <taxon>Gunneridae</taxon>
        <taxon>Pentapetalae</taxon>
        <taxon>rosids</taxon>
        <taxon>malvids</taxon>
        <taxon>Malvales</taxon>
        <taxon>Malvaceae</taxon>
        <taxon>Malvoideae</taxon>
        <taxon>Hibiscus</taxon>
    </lineage>
</organism>
<name>A0ABR2BFF5_9ROSI</name>
<comment type="similarity">
    <text evidence="1 2">Belongs to the RNase T2 family.</text>
</comment>
<comment type="caution">
    <text evidence="3">The sequence shown here is derived from an EMBL/GenBank/DDBJ whole genome shotgun (WGS) entry which is preliminary data.</text>
</comment>
<evidence type="ECO:0000256" key="2">
    <source>
        <dbReference type="RuleBase" id="RU004328"/>
    </source>
</evidence>
<dbReference type="Gene3D" id="3.90.730.10">
    <property type="entry name" value="Ribonuclease T2-like"/>
    <property type="match status" value="1"/>
</dbReference>
<dbReference type="EMBL" id="JBBPBM010000124">
    <property type="protein sequence ID" value="KAK8505739.1"/>
    <property type="molecule type" value="Genomic_DNA"/>
</dbReference>
<accession>A0ABR2BFF5</accession>
<sequence>MLLSTTLSSVVCQQQPFTFDKLSLQWPPSACTLAPKRKTCIDNIPQSHGIYSDLQDDPFECFEYALGLFNNRNLSNLQQDLGIEIGKVYSIDDIQEKLEAKFRVLPQVACTGGTQLWEIRFCYDRAGGGLPGGLRSCPNTLDADYNCDLNGLHLPPAPTPTPRMVLEKAI</sequence>
<dbReference type="Proteomes" id="UP001472677">
    <property type="component" value="Unassembled WGS sequence"/>
</dbReference>
<keyword evidence="4" id="KW-1185">Reference proteome</keyword>
<protein>
    <submittedName>
        <fullName evidence="3">Uncharacterized protein</fullName>
    </submittedName>
</protein>